<dbReference type="Gene3D" id="3.40.50.1820">
    <property type="entry name" value="alpha/beta hydrolase"/>
    <property type="match status" value="1"/>
</dbReference>
<evidence type="ECO:0000256" key="1">
    <source>
        <dbReference type="SAM" id="MobiDB-lite"/>
    </source>
</evidence>
<dbReference type="OrthoDB" id="9775130at2"/>
<name>A0A377GHJ6_9GAMM</name>
<dbReference type="EMBL" id="UGGV01000001">
    <property type="protein sequence ID" value="STO24256.1"/>
    <property type="molecule type" value="Genomic_DNA"/>
</dbReference>
<dbReference type="InterPro" id="IPR029058">
    <property type="entry name" value="AB_hydrolase_fold"/>
</dbReference>
<dbReference type="PANTHER" id="PTHR48098:SF3">
    <property type="entry name" value="IRON(III) ENTEROBACTIN ESTERASE"/>
    <property type="match status" value="1"/>
</dbReference>
<evidence type="ECO:0000313" key="5">
    <source>
        <dbReference type="Proteomes" id="UP000254374"/>
    </source>
</evidence>
<dbReference type="AlphaFoldDB" id="A0A377GHJ6"/>
<dbReference type="Pfam" id="PF00756">
    <property type="entry name" value="Esterase"/>
    <property type="match status" value="1"/>
</dbReference>
<reference evidence="2 4" key="1">
    <citation type="submission" date="2017-01" db="EMBL/GenBank/DDBJ databases">
        <authorList>
            <person name="Varghese N."/>
            <person name="Submissions S."/>
        </authorList>
    </citation>
    <scope>NUCLEOTIDE SEQUENCE [LARGE SCALE GENOMIC DNA]</scope>
    <source>
        <strain evidence="2 4">ATCC 33342</strain>
    </source>
</reference>
<dbReference type="RefSeq" id="WP_058467791.1">
    <property type="nucleotide sequence ID" value="NZ_FTNL01000021.1"/>
</dbReference>
<reference evidence="3 5" key="2">
    <citation type="submission" date="2018-06" db="EMBL/GenBank/DDBJ databases">
        <authorList>
            <consortium name="Pathogen Informatics"/>
            <person name="Doyle S."/>
        </authorList>
    </citation>
    <scope>NUCLEOTIDE SEQUENCE [LARGE SCALE GENOMIC DNA]</scope>
    <source>
        <strain evidence="3 5">NCTC11401</strain>
    </source>
</reference>
<feature type="region of interest" description="Disordered" evidence="1">
    <location>
        <begin position="288"/>
        <end position="338"/>
    </location>
</feature>
<evidence type="ECO:0000313" key="3">
    <source>
        <dbReference type="EMBL" id="STO24256.1"/>
    </source>
</evidence>
<accession>A0A377GHJ6</accession>
<dbReference type="PANTHER" id="PTHR48098">
    <property type="entry name" value="ENTEROCHELIN ESTERASE-RELATED"/>
    <property type="match status" value="1"/>
</dbReference>
<organism evidence="3 5">
    <name type="scientific">Fluoribacter gormanii</name>
    <dbReference type="NCBI Taxonomy" id="464"/>
    <lineage>
        <taxon>Bacteria</taxon>
        <taxon>Pseudomonadati</taxon>
        <taxon>Pseudomonadota</taxon>
        <taxon>Gammaproteobacteria</taxon>
        <taxon>Legionellales</taxon>
        <taxon>Legionellaceae</taxon>
        <taxon>Fluoribacter</taxon>
    </lineage>
</organism>
<feature type="compositionally biased region" description="Basic and acidic residues" evidence="1">
    <location>
        <begin position="293"/>
        <end position="313"/>
    </location>
</feature>
<proteinExistence type="predicted"/>
<evidence type="ECO:0000313" key="4">
    <source>
        <dbReference type="Proteomes" id="UP000186808"/>
    </source>
</evidence>
<dbReference type="EMBL" id="FTNL01000021">
    <property type="protein sequence ID" value="SIR72966.1"/>
    <property type="molecule type" value="Genomic_DNA"/>
</dbReference>
<protein>
    <submittedName>
        <fullName evidence="2">Enterochelin esterase</fullName>
    </submittedName>
    <submittedName>
        <fullName evidence="3">Ferric enterobactin esterase</fullName>
    </submittedName>
</protein>
<feature type="compositionally biased region" description="Pro residues" evidence="1">
    <location>
        <begin position="329"/>
        <end position="338"/>
    </location>
</feature>
<dbReference type="STRING" id="464.Lgor_1289"/>
<keyword evidence="4" id="KW-1185">Reference proteome</keyword>
<sequence length="338" mass="37963">MPEPIPYVYREERDHNERVVGSLISQNMVKETLDSDRLLYIHQPLSTNAPPGILILMDGEQEMRPGFAAKSTPEIVDELYENKKISPQVCVYIPAPQDRIREYACNEEFANFLNNKLVPLLRKPPFGCSDCREQTTIVGTSFGGLAATHAALTYPETFGNVLSQSGAFWWNEGWKGFDHPDKWTSASKTAKHETTQQAMAMKWLNEIPHKEGLSVNFYLSGGEIEENKTPSLNGESFPGATTLNNELSTRLADRGHNVTTAITSGDHDYGSWQSDKPVALQTLLPKPALQQAADHEKAKQYRDNLREMKRSDLEETSSNAETEKFTPLPTTPKPPWEK</sequence>
<dbReference type="InterPro" id="IPR050583">
    <property type="entry name" value="Mycobacterial_A85_antigen"/>
</dbReference>
<dbReference type="Proteomes" id="UP000254374">
    <property type="component" value="Unassembled WGS sequence"/>
</dbReference>
<dbReference type="Proteomes" id="UP000186808">
    <property type="component" value="Unassembled WGS sequence"/>
</dbReference>
<evidence type="ECO:0000313" key="2">
    <source>
        <dbReference type="EMBL" id="SIR72966.1"/>
    </source>
</evidence>
<dbReference type="InterPro" id="IPR000801">
    <property type="entry name" value="Esterase-like"/>
</dbReference>
<gene>
    <name evidence="3" type="primary">fes</name>
    <name evidence="3" type="ORF">NCTC11401_01064</name>
    <name evidence="2" type="ORF">SAMN05421777_12173</name>
</gene>
<dbReference type="SUPFAM" id="SSF53474">
    <property type="entry name" value="alpha/beta-Hydrolases"/>
    <property type="match status" value="1"/>
</dbReference>